<reference evidence="10" key="1">
    <citation type="submission" date="2023-07" db="EMBL/GenBank/DDBJ databases">
        <title>Black Yeasts Isolated from many extreme environments.</title>
        <authorList>
            <person name="Coleine C."/>
            <person name="Stajich J.E."/>
            <person name="Selbmann L."/>
        </authorList>
    </citation>
    <scope>NUCLEOTIDE SEQUENCE</scope>
    <source>
        <strain evidence="10">CCFEE 5485</strain>
    </source>
</reference>
<evidence type="ECO:0000313" key="10">
    <source>
        <dbReference type="EMBL" id="KAK3675740.1"/>
    </source>
</evidence>
<evidence type="ECO:0000256" key="2">
    <source>
        <dbReference type="ARBA" id="ARBA00004123"/>
    </source>
</evidence>
<evidence type="ECO:0000313" key="11">
    <source>
        <dbReference type="Proteomes" id="UP001274830"/>
    </source>
</evidence>
<comment type="subcellular location">
    <subcellularLocation>
        <location evidence="3">Cytoplasm</location>
    </subcellularLocation>
    <subcellularLocation>
        <location evidence="2">Nucleus</location>
    </subcellularLocation>
</comment>
<feature type="region of interest" description="Disordered" evidence="8">
    <location>
        <begin position="226"/>
        <end position="264"/>
    </location>
</feature>
<comment type="caution">
    <text evidence="10">The sequence shown here is derived from an EMBL/GenBank/DDBJ whole genome shotgun (WGS) entry which is preliminary data.</text>
</comment>
<proteinExistence type="inferred from homology"/>
<gene>
    <name evidence="10" type="ORF">LTR78_004381</name>
</gene>
<dbReference type="SMART" id="SM01312">
    <property type="entry name" value="RTC4"/>
    <property type="match status" value="1"/>
</dbReference>
<feature type="region of interest" description="Disordered" evidence="8">
    <location>
        <begin position="1"/>
        <end position="75"/>
    </location>
</feature>
<protein>
    <recommendedName>
        <fullName evidence="5">Restriction of telomere capping protein 4</fullName>
    </recommendedName>
</protein>
<evidence type="ECO:0000259" key="9">
    <source>
        <dbReference type="SMART" id="SM01312"/>
    </source>
</evidence>
<feature type="domain" description="Restriction of telomere capping protein 4 C-terminal" evidence="9">
    <location>
        <begin position="365"/>
        <end position="495"/>
    </location>
</feature>
<dbReference type="GO" id="GO:0005634">
    <property type="term" value="C:nucleus"/>
    <property type="evidence" value="ECO:0007669"/>
    <property type="project" value="UniProtKB-SubCell"/>
</dbReference>
<evidence type="ECO:0000256" key="6">
    <source>
        <dbReference type="ARBA" id="ARBA00022490"/>
    </source>
</evidence>
<dbReference type="InterPro" id="IPR028094">
    <property type="entry name" value="RTC4_C"/>
</dbReference>
<evidence type="ECO:0000256" key="1">
    <source>
        <dbReference type="ARBA" id="ARBA00002738"/>
    </source>
</evidence>
<evidence type="ECO:0000256" key="4">
    <source>
        <dbReference type="ARBA" id="ARBA00009461"/>
    </source>
</evidence>
<dbReference type="PANTHER" id="PTHR41391:SF1">
    <property type="entry name" value="RESTRICTION OF TELOMERE CAPPING PROTEIN 4"/>
    <property type="match status" value="1"/>
</dbReference>
<evidence type="ECO:0000256" key="5">
    <source>
        <dbReference type="ARBA" id="ARBA00015162"/>
    </source>
</evidence>
<dbReference type="Pfam" id="PF14474">
    <property type="entry name" value="RTC4"/>
    <property type="match status" value="1"/>
</dbReference>
<evidence type="ECO:0000256" key="8">
    <source>
        <dbReference type="SAM" id="MobiDB-lite"/>
    </source>
</evidence>
<dbReference type="InterPro" id="IPR039024">
    <property type="entry name" value="RTC4"/>
</dbReference>
<evidence type="ECO:0000256" key="3">
    <source>
        <dbReference type="ARBA" id="ARBA00004496"/>
    </source>
</evidence>
<feature type="compositionally biased region" description="Basic and acidic residues" evidence="8">
    <location>
        <begin position="129"/>
        <end position="138"/>
    </location>
</feature>
<dbReference type="EMBL" id="JAUTXT010000013">
    <property type="protein sequence ID" value="KAK3675740.1"/>
    <property type="molecule type" value="Genomic_DNA"/>
</dbReference>
<dbReference type="AlphaFoldDB" id="A0AAE0WPZ2"/>
<dbReference type="GO" id="GO:0005737">
    <property type="term" value="C:cytoplasm"/>
    <property type="evidence" value="ECO:0007669"/>
    <property type="project" value="UniProtKB-SubCell"/>
</dbReference>
<keyword evidence="6" id="KW-0963">Cytoplasm</keyword>
<organism evidence="10 11">
    <name type="scientific">Recurvomyces mirabilis</name>
    <dbReference type="NCBI Taxonomy" id="574656"/>
    <lineage>
        <taxon>Eukaryota</taxon>
        <taxon>Fungi</taxon>
        <taxon>Dikarya</taxon>
        <taxon>Ascomycota</taxon>
        <taxon>Pezizomycotina</taxon>
        <taxon>Dothideomycetes</taxon>
        <taxon>Dothideomycetidae</taxon>
        <taxon>Mycosphaerellales</taxon>
        <taxon>Teratosphaeriaceae</taxon>
        <taxon>Recurvomyces</taxon>
    </lineage>
</organism>
<sequence length="513" mass="56188">MPTLRRSGVTKLLRTVNGKPHASDDDHEDTTDIAFQLPTPTSSNGTTDSGGSGKKLVDEGDIYADPLSSGDEKPAGFKLLSHIPVVAPVTAAKQFKQHLQLDGPSEEVVPTTFKHFKPKSPANSVGSKRSADDSDHAAGSDNDGFIFSSESSQAKKPRMKYTQNVHARPQSFRPTGYGAKAARQRSREEEQKKVFQVKQTKKQETEKAKAPAFKTMKLPDGMLAFSGKDGPTTFRQPRRRGDGVGDCEAEANGSDSDLSSLPGDEPAYTEQELAALGLPEVEPYERTMDCTLCEAGMPYSIREDFEDMFPQARAWTYKWQERFCSYHKRAEAQLEWNERGYPRIDWPGLPARLKQRKHTLRLKSIMSGELESAFKKSFEEKVKTGSKTLLQAATSTKEQMGTTAGYYGPRGETVMTDHIIATFGSDINDYAIKDKNVASAGVSGGVSGYVQNVLVPELTLSLISQDMSAKANRMQGTPLEVLTKSAKLGELLCPELDEGAQVVGDENDGDDDL</sequence>
<evidence type="ECO:0000256" key="7">
    <source>
        <dbReference type="ARBA" id="ARBA00023242"/>
    </source>
</evidence>
<comment type="similarity">
    <text evidence="4">Belongs to the RTC4 family.</text>
</comment>
<keyword evidence="11" id="KW-1185">Reference proteome</keyword>
<comment type="function">
    <text evidence="1">May be involved in a process influencing telomere capping.</text>
</comment>
<accession>A0AAE0WPZ2</accession>
<name>A0AAE0WPZ2_9PEZI</name>
<feature type="region of interest" description="Disordered" evidence="8">
    <location>
        <begin position="115"/>
        <end position="209"/>
    </location>
</feature>
<dbReference type="PANTHER" id="PTHR41391">
    <property type="entry name" value="RESTRICTION OF TELOMERE CAPPING PROTEIN 4"/>
    <property type="match status" value="1"/>
</dbReference>
<keyword evidence="7" id="KW-0539">Nucleus</keyword>
<dbReference type="Proteomes" id="UP001274830">
    <property type="component" value="Unassembled WGS sequence"/>
</dbReference>